<protein>
    <submittedName>
        <fullName evidence="1">Uncharacterized protein</fullName>
    </submittedName>
</protein>
<dbReference type="EMBL" id="AFOJ01000007">
    <property type="protein sequence ID" value="EGM50402.1"/>
    <property type="molecule type" value="Genomic_DNA"/>
</dbReference>
<sequence>MDIKTDKRYKRAKKRNEELIKELEVNGIRSKKES</sequence>
<dbReference type="AlphaFoldDB" id="F7R2X7"/>
<organism evidence="1 2">
    <name type="scientific">Ligilactobacillus ruminis SPM0211</name>
    <dbReference type="NCBI Taxonomy" id="1040964"/>
    <lineage>
        <taxon>Bacteria</taxon>
        <taxon>Bacillati</taxon>
        <taxon>Bacillota</taxon>
        <taxon>Bacilli</taxon>
        <taxon>Lactobacillales</taxon>
        <taxon>Lactobacillaceae</taxon>
        <taxon>Ligilactobacillus</taxon>
    </lineage>
</organism>
<evidence type="ECO:0000313" key="2">
    <source>
        <dbReference type="Proteomes" id="UP000002971"/>
    </source>
</evidence>
<dbReference type="Proteomes" id="UP000002971">
    <property type="component" value="Unassembled WGS sequence"/>
</dbReference>
<proteinExistence type="predicted"/>
<name>F7R2X7_9LACO</name>
<reference evidence="1 2" key="1">
    <citation type="journal article" date="2011" name="J. Bacteriol.">
        <title>Genome Sequence of Lactobacillus ruminis SPM0211, Isolated from a Fecal Sample from a Healthy Korean.</title>
        <authorList>
            <person name="Lee S."/>
            <person name="Cho Y.J."/>
            <person name="Lee A.H."/>
            <person name="Chun J."/>
            <person name="Ha N.J."/>
            <person name="Ko G."/>
        </authorList>
    </citation>
    <scope>NUCLEOTIDE SEQUENCE [LARGE SCALE GENOMIC DNA]</scope>
    <source>
        <strain evidence="1 2">SPM0211</strain>
    </source>
</reference>
<accession>F7R2X7</accession>
<evidence type="ECO:0000313" key="1">
    <source>
        <dbReference type="EMBL" id="EGM50402.1"/>
    </source>
</evidence>
<comment type="caution">
    <text evidence="1">The sequence shown here is derived from an EMBL/GenBank/DDBJ whole genome shotgun (WGS) entry which is preliminary data.</text>
</comment>
<gene>
    <name evidence="1" type="ORF">LRU_02084</name>
</gene>